<dbReference type="Gene3D" id="3.20.80.10">
    <property type="entry name" value="Regulatory factor, effector binding domain"/>
    <property type="match status" value="1"/>
</dbReference>
<reference evidence="3" key="1">
    <citation type="submission" date="2016-06" db="EMBL/GenBank/DDBJ databases">
        <authorList>
            <person name="Varghese N."/>
            <person name="Submissions Spin"/>
        </authorList>
    </citation>
    <scope>NUCLEOTIDE SEQUENCE [LARGE SCALE GENOMIC DNA]</scope>
    <source>
        <strain evidence="3">DSM 44875</strain>
    </source>
</reference>
<dbReference type="Proteomes" id="UP000198243">
    <property type="component" value="Chromosome I"/>
</dbReference>
<evidence type="ECO:0000256" key="1">
    <source>
        <dbReference type="SAM" id="MobiDB-lite"/>
    </source>
</evidence>
<feature type="region of interest" description="Disordered" evidence="1">
    <location>
        <begin position="141"/>
        <end position="167"/>
    </location>
</feature>
<accession>A0A1C4XYH0</accession>
<dbReference type="AlphaFoldDB" id="A0A1C4XYH0"/>
<dbReference type="InterPro" id="IPR011256">
    <property type="entry name" value="Reg_factor_effector_dom_sf"/>
</dbReference>
<evidence type="ECO:0008006" key="4">
    <source>
        <dbReference type="Google" id="ProtNLM"/>
    </source>
</evidence>
<gene>
    <name evidence="2" type="ORF">GA0070607_5957</name>
</gene>
<proteinExistence type="predicted"/>
<protein>
    <recommendedName>
        <fullName evidence="4">GyrI-like small molecule binding domain-containing protein</fullName>
    </recommendedName>
</protein>
<sequence>MELPLRRVERTETPVMFVAAKDGSDEIGPAWDHLETLLGSLRKRRFLGVFDDSGIYRCCVQIRAGDHPDQLGLQSGVVPGGQYLSATVRGPQPAAYALLTPTFEQLRRSGDRDDTRPSIEYYRRHDRIDLLMPILELIRHGGPETRHPPAAGVRSRDLRDESVPGAG</sequence>
<dbReference type="OrthoDB" id="3685824at2"/>
<feature type="compositionally biased region" description="Basic and acidic residues" evidence="1">
    <location>
        <begin position="154"/>
        <end position="167"/>
    </location>
</feature>
<dbReference type="RefSeq" id="WP_089021107.1">
    <property type="nucleotide sequence ID" value="NZ_LT607412.1"/>
</dbReference>
<organism evidence="2 3">
    <name type="scientific">Micromonospora coriariae</name>
    <dbReference type="NCBI Taxonomy" id="285665"/>
    <lineage>
        <taxon>Bacteria</taxon>
        <taxon>Bacillati</taxon>
        <taxon>Actinomycetota</taxon>
        <taxon>Actinomycetes</taxon>
        <taxon>Micromonosporales</taxon>
        <taxon>Micromonosporaceae</taxon>
        <taxon>Micromonospora</taxon>
    </lineage>
</organism>
<name>A0A1C4XYH0_9ACTN</name>
<dbReference type="EMBL" id="LT607412">
    <property type="protein sequence ID" value="SCF13505.1"/>
    <property type="molecule type" value="Genomic_DNA"/>
</dbReference>
<evidence type="ECO:0000313" key="2">
    <source>
        <dbReference type="EMBL" id="SCF13505.1"/>
    </source>
</evidence>
<evidence type="ECO:0000313" key="3">
    <source>
        <dbReference type="Proteomes" id="UP000198243"/>
    </source>
</evidence>
<keyword evidence="3" id="KW-1185">Reference proteome</keyword>
<dbReference type="SUPFAM" id="SSF55136">
    <property type="entry name" value="Probable bacterial effector-binding domain"/>
    <property type="match status" value="1"/>
</dbReference>